<evidence type="ECO:0000313" key="2">
    <source>
        <dbReference type="Proteomes" id="UP000593890"/>
    </source>
</evidence>
<evidence type="ECO:0008006" key="3">
    <source>
        <dbReference type="Google" id="ProtNLM"/>
    </source>
</evidence>
<proteinExistence type="predicted"/>
<dbReference type="Proteomes" id="UP000593890">
    <property type="component" value="Chromosome"/>
</dbReference>
<dbReference type="RefSeq" id="WP_215532926.1">
    <property type="nucleotide sequence ID" value="NZ_AP023321.1"/>
</dbReference>
<protein>
    <recommendedName>
        <fullName evidence="3">Phage gp6-like head-tail connector protein</fullName>
    </recommendedName>
</protein>
<accession>A0A7I8D488</accession>
<dbReference type="EMBL" id="AP023321">
    <property type="protein sequence ID" value="BCI60845.1"/>
    <property type="molecule type" value="Genomic_DNA"/>
</dbReference>
<reference evidence="2" key="1">
    <citation type="submission" date="2020-07" db="EMBL/GenBank/DDBJ databases">
        <title>Complete genome sequencing of Clostridia bacterium strain 12CBH8.</title>
        <authorList>
            <person name="Sakamoto M."/>
            <person name="Murakami T."/>
            <person name="Mori H."/>
        </authorList>
    </citation>
    <scope>NUCLEOTIDE SEQUENCE [LARGE SCALE GENOMIC DNA]</scope>
    <source>
        <strain evidence="2">12CBH8</strain>
    </source>
</reference>
<evidence type="ECO:0000313" key="1">
    <source>
        <dbReference type="EMBL" id="BCI60845.1"/>
    </source>
</evidence>
<sequence>MKKEVLMSLLKQDLNRTGVTLDDDYLSALIQAAISRLVRQGIRLENNEEYQILIVGTAAWMYRKRINGEAMPMYLRAMRNDILVSQKMRVVGTYDG</sequence>
<dbReference type="AlphaFoldDB" id="A0A7I8D488"/>
<name>A0A7I8D488_9FIRM</name>
<keyword evidence="2" id="KW-1185">Reference proteome</keyword>
<organism evidence="1 2">
    <name type="scientific">Solibaculum mannosilyticum</name>
    <dbReference type="NCBI Taxonomy" id="2780922"/>
    <lineage>
        <taxon>Bacteria</taxon>
        <taxon>Bacillati</taxon>
        <taxon>Bacillota</taxon>
        <taxon>Clostridia</taxon>
        <taxon>Eubacteriales</taxon>
        <taxon>Oscillospiraceae</taxon>
        <taxon>Solibaculum</taxon>
    </lineage>
</organism>
<dbReference type="KEGG" id="sman:C12CBH8_14840"/>
<gene>
    <name evidence="1" type="ORF">C12CBH8_14840</name>
</gene>